<dbReference type="SMART" id="SM00382">
    <property type="entry name" value="AAA"/>
    <property type="match status" value="2"/>
</dbReference>
<dbReference type="CDD" id="cd03221">
    <property type="entry name" value="ABCF_EF-3"/>
    <property type="match status" value="2"/>
</dbReference>
<dbReference type="InterPro" id="IPR003439">
    <property type="entry name" value="ABC_transporter-like_ATP-bd"/>
</dbReference>
<comment type="caution">
    <text evidence="5">The sequence shown here is derived from an EMBL/GenBank/DDBJ whole genome shotgun (WGS) entry which is preliminary data.</text>
</comment>
<dbReference type="PANTHER" id="PTHR42855:SF2">
    <property type="entry name" value="DRUG RESISTANCE ABC TRANSPORTER,ATP-BINDING PROTEIN"/>
    <property type="match status" value="1"/>
</dbReference>
<dbReference type="Pfam" id="PF00005">
    <property type="entry name" value="ABC_tran"/>
    <property type="match status" value="2"/>
</dbReference>
<dbReference type="Proteomes" id="UP000649573">
    <property type="component" value="Unassembled WGS sequence"/>
</dbReference>
<reference evidence="6" key="1">
    <citation type="journal article" date="2019" name="Int. J. Syst. Evol. Microbiol.">
        <title>The Global Catalogue of Microorganisms (GCM) 10K type strain sequencing project: providing services to taxonomists for standard genome sequencing and annotation.</title>
        <authorList>
            <consortium name="The Broad Institute Genomics Platform"/>
            <consortium name="The Broad Institute Genome Sequencing Center for Infectious Disease"/>
            <person name="Wu L."/>
            <person name="Ma J."/>
        </authorList>
    </citation>
    <scope>NUCLEOTIDE SEQUENCE [LARGE SCALE GENOMIC DNA]</scope>
    <source>
        <strain evidence="6">JCM 3296</strain>
    </source>
</reference>
<feature type="domain" description="ABC transporter" evidence="4">
    <location>
        <begin position="7"/>
        <end position="261"/>
    </location>
</feature>
<protein>
    <submittedName>
        <fullName evidence="5">ABC transporter ATP-binding protein</fullName>
    </submittedName>
</protein>
<keyword evidence="1" id="KW-0547">Nucleotide-binding</keyword>
<dbReference type="RefSeq" id="WP_189253849.1">
    <property type="nucleotide sequence ID" value="NZ_BMRE01000008.1"/>
</dbReference>
<name>A0ABQ2UI05_9PSEU</name>
<proteinExistence type="predicted"/>
<dbReference type="InterPro" id="IPR003593">
    <property type="entry name" value="AAA+_ATPase"/>
</dbReference>
<dbReference type="PANTHER" id="PTHR42855">
    <property type="entry name" value="ABC TRANSPORTER ATP-BINDING SUBUNIT"/>
    <property type="match status" value="1"/>
</dbReference>
<organism evidence="5 6">
    <name type="scientific">Lentzea flava</name>
    <dbReference type="NCBI Taxonomy" id="103732"/>
    <lineage>
        <taxon>Bacteria</taxon>
        <taxon>Bacillati</taxon>
        <taxon>Actinomycetota</taxon>
        <taxon>Actinomycetes</taxon>
        <taxon>Pseudonocardiales</taxon>
        <taxon>Pseudonocardiaceae</taxon>
        <taxon>Lentzea</taxon>
    </lineage>
</organism>
<evidence type="ECO:0000256" key="2">
    <source>
        <dbReference type="ARBA" id="ARBA00022840"/>
    </source>
</evidence>
<accession>A0ABQ2UI05</accession>
<dbReference type="InterPro" id="IPR027417">
    <property type="entry name" value="P-loop_NTPase"/>
</dbReference>
<dbReference type="PROSITE" id="PS50893">
    <property type="entry name" value="ABC_TRANSPORTER_2"/>
    <property type="match status" value="2"/>
</dbReference>
<dbReference type="Gene3D" id="3.40.50.300">
    <property type="entry name" value="P-loop containing nucleotide triphosphate hydrolases"/>
    <property type="match status" value="2"/>
</dbReference>
<keyword evidence="2 5" id="KW-0067">ATP-binding</keyword>
<keyword evidence="6" id="KW-1185">Reference proteome</keyword>
<evidence type="ECO:0000313" key="5">
    <source>
        <dbReference type="EMBL" id="GGU32282.1"/>
    </source>
</evidence>
<keyword evidence="3" id="KW-0175">Coiled coil</keyword>
<dbReference type="InterPro" id="IPR051309">
    <property type="entry name" value="ABCF_ATPase"/>
</dbReference>
<dbReference type="PROSITE" id="PS00211">
    <property type="entry name" value="ABC_TRANSPORTER_1"/>
    <property type="match status" value="1"/>
</dbReference>
<evidence type="ECO:0000313" key="6">
    <source>
        <dbReference type="Proteomes" id="UP000649573"/>
    </source>
</evidence>
<evidence type="ECO:0000259" key="4">
    <source>
        <dbReference type="PROSITE" id="PS50893"/>
    </source>
</evidence>
<feature type="coiled-coil region" evidence="3">
    <location>
        <begin position="249"/>
        <end position="276"/>
    </location>
</feature>
<evidence type="ECO:0000256" key="1">
    <source>
        <dbReference type="ARBA" id="ARBA00022741"/>
    </source>
</evidence>
<dbReference type="InterPro" id="IPR017871">
    <property type="entry name" value="ABC_transporter-like_CS"/>
</dbReference>
<gene>
    <name evidence="5" type="ORF">GCM10010178_25560</name>
</gene>
<dbReference type="GO" id="GO:0005524">
    <property type="term" value="F:ATP binding"/>
    <property type="evidence" value="ECO:0007669"/>
    <property type="project" value="UniProtKB-KW"/>
</dbReference>
<feature type="domain" description="ABC transporter" evidence="4">
    <location>
        <begin position="335"/>
        <end position="536"/>
    </location>
</feature>
<sequence length="536" mass="58748">MSNIPFLHARDLVKSYGVRRVLDGVSLSGSPGQRIGLVGENGVGKSTLLRILAGAEEPDDGQVQRPADCGFLWQELPFEPSATVQDVLDDALADIRATSARLDELTAALERRPDDEAVLAEYGDLLEWAQDHDMWDADRRAKLVLAGLGLSDVDTSRALGTFSGGQRSRIGLAALLIRQPRAMLLDEPTNHLDDEAVGFLERQLSGLPGTVVVASHDRVFLDEVCTDIVDLDPARGGVTRYGGAYTDYLEAKRLELVRWEQQYAQEQDELKELRVSVEVTAHQVNHQRAIKDNNKIGYDRHGGRVQKQISRRVRNAQQRLDELTRNQVRRPPAPLRFNGAMTGKAGQEQLALSLRDVRLAGRLDIDQLDVSTSSRLMITGPNGAGKSTLLRVLAGQLTPDAGDVHRARGVRVGLLEQDVVFPDLTRSARQLYEKVAGKGAVALSQLGLLASRDLDRPVGELSIGQRRRVALALLIARPPDVLLLDEPTNHLSLSLAEELEDALKAAPGAVVIASHDRWLRRNWEGPELALEAGRVA</sequence>
<evidence type="ECO:0000256" key="3">
    <source>
        <dbReference type="SAM" id="Coils"/>
    </source>
</evidence>
<dbReference type="EMBL" id="BMRE01000008">
    <property type="protein sequence ID" value="GGU32282.1"/>
    <property type="molecule type" value="Genomic_DNA"/>
</dbReference>
<dbReference type="SUPFAM" id="SSF52540">
    <property type="entry name" value="P-loop containing nucleoside triphosphate hydrolases"/>
    <property type="match status" value="2"/>
</dbReference>